<dbReference type="RefSeq" id="WP_111400397.1">
    <property type="nucleotide sequence ID" value="NZ_QKYU01000038.1"/>
</dbReference>
<name>A0A2W7IGS0_9PROT</name>
<proteinExistence type="predicted"/>
<keyword evidence="2" id="KW-1185">Reference proteome</keyword>
<gene>
    <name evidence="1" type="ORF">C8P66_13815</name>
</gene>
<reference evidence="1 2" key="1">
    <citation type="submission" date="2018-06" db="EMBL/GenBank/DDBJ databases">
        <title>Genomic Encyclopedia of Archaeal and Bacterial Type Strains, Phase II (KMG-II): from individual species to whole genera.</title>
        <authorList>
            <person name="Goeker M."/>
        </authorList>
    </citation>
    <scope>NUCLEOTIDE SEQUENCE [LARGE SCALE GENOMIC DNA]</scope>
    <source>
        <strain evidence="1 2">DSM 24525</strain>
    </source>
</reference>
<evidence type="ECO:0000313" key="2">
    <source>
        <dbReference type="Proteomes" id="UP000249688"/>
    </source>
</evidence>
<evidence type="ECO:0000313" key="1">
    <source>
        <dbReference type="EMBL" id="PZW37983.1"/>
    </source>
</evidence>
<organism evidence="1 2">
    <name type="scientific">Humitalea rosea</name>
    <dbReference type="NCBI Taxonomy" id="990373"/>
    <lineage>
        <taxon>Bacteria</taxon>
        <taxon>Pseudomonadati</taxon>
        <taxon>Pseudomonadota</taxon>
        <taxon>Alphaproteobacteria</taxon>
        <taxon>Acetobacterales</taxon>
        <taxon>Roseomonadaceae</taxon>
        <taxon>Humitalea</taxon>
    </lineage>
</organism>
<dbReference type="AlphaFoldDB" id="A0A2W7IGS0"/>
<dbReference type="OrthoDB" id="5188244at2"/>
<protein>
    <submittedName>
        <fullName evidence="1">Uncharacterized protein</fullName>
    </submittedName>
</protein>
<dbReference type="Proteomes" id="UP000249688">
    <property type="component" value="Unassembled WGS sequence"/>
</dbReference>
<dbReference type="EMBL" id="QKYU01000038">
    <property type="protein sequence ID" value="PZW37983.1"/>
    <property type="molecule type" value="Genomic_DNA"/>
</dbReference>
<accession>A0A2W7IGS0</accession>
<comment type="caution">
    <text evidence="1">The sequence shown here is derived from an EMBL/GenBank/DDBJ whole genome shotgun (WGS) entry which is preliminary data.</text>
</comment>
<sequence length="340" mass="36344">MSWFGDAWSGVKDLWQQEGEEQAFGFLGATQVPGGVGPAPIPPNAAYVTVKLASLRLVHVRKGLTRFCPVVHSHLSVSHRRGSDAEFRCVTTPNGLMDLDAAHLDRVVQANLPLLGPVPYRAGDIAAEIGLFSLKTADLLQPYLTLLGKVSATAGVSLVDKALPFAALLSEGLQLLTGGAAAQMIEVGYNGGLPAQSGWFVLARAPKGQAQIGTVRVDPTDHRLVLAGGGAPPWPYLLLRIEASDRLDSWTDIPDLFARYDALQKAVVEGKEADVKETLAVFRRFALFCPDLLGAHASKLVKEVEKQVDEAMGEGPAPMTLTSAPLRQRRMLAAAIDPFA</sequence>